<evidence type="ECO:0000313" key="1">
    <source>
        <dbReference type="EMBL" id="KJA15713.1"/>
    </source>
</evidence>
<gene>
    <name evidence="1" type="ORF">HYPSUDRAFT_358067</name>
</gene>
<proteinExistence type="predicted"/>
<name>A0A0D2LXX6_HYPSF</name>
<protein>
    <submittedName>
        <fullName evidence="1">Uncharacterized protein</fullName>
    </submittedName>
</protein>
<dbReference type="AlphaFoldDB" id="A0A0D2LXX6"/>
<sequence length="148" mass="16827">MRRRGERPHSRFQSRLHAQPRLLTLSPHSCSYRTARRIASPPFALLVPPETHVGTRYDDFQCIFAMNRNASLLRTGLIDILFVLRFYSTGAEAGQSRGARSSTWYLLPVAAGRSIKFGAGSCPPLPYMKKLIERRPRPLRSARNDSSW</sequence>
<organism evidence="1 2">
    <name type="scientific">Hypholoma sublateritium (strain FD-334 SS-4)</name>
    <dbReference type="NCBI Taxonomy" id="945553"/>
    <lineage>
        <taxon>Eukaryota</taxon>
        <taxon>Fungi</taxon>
        <taxon>Dikarya</taxon>
        <taxon>Basidiomycota</taxon>
        <taxon>Agaricomycotina</taxon>
        <taxon>Agaricomycetes</taxon>
        <taxon>Agaricomycetidae</taxon>
        <taxon>Agaricales</taxon>
        <taxon>Agaricineae</taxon>
        <taxon>Strophariaceae</taxon>
        <taxon>Hypholoma</taxon>
    </lineage>
</organism>
<accession>A0A0D2LXX6</accession>
<dbReference type="EMBL" id="KN817637">
    <property type="protein sequence ID" value="KJA15713.1"/>
    <property type="molecule type" value="Genomic_DNA"/>
</dbReference>
<keyword evidence="2" id="KW-1185">Reference proteome</keyword>
<reference evidence="2" key="1">
    <citation type="submission" date="2014-04" db="EMBL/GenBank/DDBJ databases">
        <title>Evolutionary Origins and Diversification of the Mycorrhizal Mutualists.</title>
        <authorList>
            <consortium name="DOE Joint Genome Institute"/>
            <consortium name="Mycorrhizal Genomics Consortium"/>
            <person name="Kohler A."/>
            <person name="Kuo A."/>
            <person name="Nagy L.G."/>
            <person name="Floudas D."/>
            <person name="Copeland A."/>
            <person name="Barry K.W."/>
            <person name="Cichocki N."/>
            <person name="Veneault-Fourrey C."/>
            <person name="LaButti K."/>
            <person name="Lindquist E.A."/>
            <person name="Lipzen A."/>
            <person name="Lundell T."/>
            <person name="Morin E."/>
            <person name="Murat C."/>
            <person name="Riley R."/>
            <person name="Ohm R."/>
            <person name="Sun H."/>
            <person name="Tunlid A."/>
            <person name="Henrissat B."/>
            <person name="Grigoriev I.V."/>
            <person name="Hibbett D.S."/>
            <person name="Martin F."/>
        </authorList>
    </citation>
    <scope>NUCLEOTIDE SEQUENCE [LARGE SCALE GENOMIC DNA]</scope>
    <source>
        <strain evidence="2">FD-334 SS-4</strain>
    </source>
</reference>
<evidence type="ECO:0000313" key="2">
    <source>
        <dbReference type="Proteomes" id="UP000054270"/>
    </source>
</evidence>
<dbReference type="Proteomes" id="UP000054270">
    <property type="component" value="Unassembled WGS sequence"/>
</dbReference>